<evidence type="ECO:0000259" key="4">
    <source>
        <dbReference type="PROSITE" id="PS01124"/>
    </source>
</evidence>
<gene>
    <name evidence="5" type="ORF">H8R27_08780</name>
</gene>
<dbReference type="EMBL" id="JACRUN010000004">
    <property type="protein sequence ID" value="MBC5834980.1"/>
    <property type="molecule type" value="Genomic_DNA"/>
</dbReference>
<dbReference type="Pfam" id="PF12833">
    <property type="entry name" value="HTH_18"/>
    <property type="match status" value="1"/>
</dbReference>
<reference evidence="5 6" key="1">
    <citation type="submission" date="2020-08" db="EMBL/GenBank/DDBJ databases">
        <title>Description of novel Flavobacterium F-408 isolate.</title>
        <authorList>
            <person name="Saticioglu I.B."/>
            <person name="Duman M."/>
            <person name="Altun S."/>
        </authorList>
    </citation>
    <scope>NUCLEOTIDE SEQUENCE [LARGE SCALE GENOMIC DNA]</scope>
    <source>
        <strain evidence="5 6">F-408</strain>
    </source>
</reference>
<evidence type="ECO:0000256" key="1">
    <source>
        <dbReference type="ARBA" id="ARBA00023015"/>
    </source>
</evidence>
<dbReference type="Proteomes" id="UP000605990">
    <property type="component" value="Unassembled WGS sequence"/>
</dbReference>
<evidence type="ECO:0000256" key="2">
    <source>
        <dbReference type="ARBA" id="ARBA00023125"/>
    </source>
</evidence>
<dbReference type="PROSITE" id="PS01124">
    <property type="entry name" value="HTH_ARAC_FAMILY_2"/>
    <property type="match status" value="1"/>
</dbReference>
<dbReference type="Gene3D" id="1.10.10.60">
    <property type="entry name" value="Homeodomain-like"/>
    <property type="match status" value="1"/>
</dbReference>
<dbReference type="PROSITE" id="PS00041">
    <property type="entry name" value="HTH_ARAC_FAMILY_1"/>
    <property type="match status" value="1"/>
</dbReference>
<dbReference type="InterPro" id="IPR009057">
    <property type="entry name" value="Homeodomain-like_sf"/>
</dbReference>
<proteinExistence type="predicted"/>
<evidence type="ECO:0000313" key="5">
    <source>
        <dbReference type="EMBL" id="MBC5834980.1"/>
    </source>
</evidence>
<accession>A0ABR7IYY4</accession>
<keyword evidence="6" id="KW-1185">Reference proteome</keyword>
<dbReference type="SUPFAM" id="SSF46689">
    <property type="entry name" value="Homeodomain-like"/>
    <property type="match status" value="1"/>
</dbReference>
<keyword evidence="1" id="KW-0805">Transcription regulation</keyword>
<keyword evidence="2" id="KW-0238">DNA-binding</keyword>
<name>A0ABR7IYY4_9FLAO</name>
<keyword evidence="3" id="KW-0804">Transcription</keyword>
<evidence type="ECO:0000256" key="3">
    <source>
        <dbReference type="ARBA" id="ARBA00023163"/>
    </source>
</evidence>
<dbReference type="PANTHER" id="PTHR43280">
    <property type="entry name" value="ARAC-FAMILY TRANSCRIPTIONAL REGULATOR"/>
    <property type="match status" value="1"/>
</dbReference>
<dbReference type="RefSeq" id="WP_166128136.1">
    <property type="nucleotide sequence ID" value="NZ_JAANOQ010000005.1"/>
</dbReference>
<dbReference type="PANTHER" id="PTHR43280:SF2">
    <property type="entry name" value="HTH-TYPE TRANSCRIPTIONAL REGULATOR EXSA"/>
    <property type="match status" value="1"/>
</dbReference>
<evidence type="ECO:0000313" key="6">
    <source>
        <dbReference type="Proteomes" id="UP000605990"/>
    </source>
</evidence>
<dbReference type="InterPro" id="IPR018060">
    <property type="entry name" value="HTH_AraC"/>
</dbReference>
<protein>
    <submittedName>
        <fullName evidence="5">Helix-turn-helix transcriptional regulator</fullName>
    </submittedName>
</protein>
<feature type="domain" description="HTH araC/xylS-type" evidence="4">
    <location>
        <begin position="171"/>
        <end position="252"/>
    </location>
</feature>
<sequence>MKTKIVYPKNPILKEFIQYFLFITKSDNEMISQLCYPNTNHCLSLIRGGEMVELNTNEYSVLPSSKNSSYLTGIYKQPIKITTKQPYQELCINFNPMGLEAIFGENLSQYIFKNNVLSENKNWTPLFEIVFSNNSLEIIQNEIESFFISLLHDEMFSNSLLFNKTLKSNQIEELNDLLCKSYRSTHRYFVNQLNTTPKEYLQVLKVREAMPLILKNIPLIEIAFLLNFTDQSHFIKTFKKYTNSTPSQFKQTSSQVDNTLIWNLNNT</sequence>
<dbReference type="SMART" id="SM00342">
    <property type="entry name" value="HTH_ARAC"/>
    <property type="match status" value="1"/>
</dbReference>
<dbReference type="InterPro" id="IPR018062">
    <property type="entry name" value="HTH_AraC-typ_CS"/>
</dbReference>
<comment type="caution">
    <text evidence="5">The sequence shown here is derived from an EMBL/GenBank/DDBJ whole genome shotgun (WGS) entry which is preliminary data.</text>
</comment>
<organism evidence="5 6">
    <name type="scientific">Flavobacterium bernardetii</name>
    <dbReference type="NCBI Taxonomy" id="2813823"/>
    <lineage>
        <taxon>Bacteria</taxon>
        <taxon>Pseudomonadati</taxon>
        <taxon>Bacteroidota</taxon>
        <taxon>Flavobacteriia</taxon>
        <taxon>Flavobacteriales</taxon>
        <taxon>Flavobacteriaceae</taxon>
        <taxon>Flavobacterium</taxon>
    </lineage>
</organism>